<evidence type="ECO:0000256" key="3">
    <source>
        <dbReference type="ARBA" id="ARBA00022692"/>
    </source>
</evidence>
<feature type="transmembrane region" description="Helical" evidence="7">
    <location>
        <begin position="243"/>
        <end position="262"/>
    </location>
</feature>
<dbReference type="CDD" id="cd17318">
    <property type="entry name" value="MFS_SLC17"/>
    <property type="match status" value="1"/>
</dbReference>
<dbReference type="PROSITE" id="PS50850">
    <property type="entry name" value="MFS"/>
    <property type="match status" value="1"/>
</dbReference>
<evidence type="ECO:0000256" key="2">
    <source>
        <dbReference type="ARBA" id="ARBA00022448"/>
    </source>
</evidence>
<keyword evidence="6 7" id="KW-0472">Membrane</keyword>
<feature type="non-terminal residue" evidence="9">
    <location>
        <position position="1"/>
    </location>
</feature>
<dbReference type="Proteomes" id="UP001186944">
    <property type="component" value="Unassembled WGS sequence"/>
</dbReference>
<dbReference type="InterPro" id="IPR050382">
    <property type="entry name" value="MFS_Na/Anion_cotransporter"/>
</dbReference>
<dbReference type="InterPro" id="IPR011701">
    <property type="entry name" value="MFS"/>
</dbReference>
<protein>
    <recommendedName>
        <fullName evidence="8">Major facilitator superfamily (MFS) profile domain-containing protein</fullName>
    </recommendedName>
</protein>
<evidence type="ECO:0000256" key="5">
    <source>
        <dbReference type="ARBA" id="ARBA00022989"/>
    </source>
</evidence>
<evidence type="ECO:0000256" key="6">
    <source>
        <dbReference type="ARBA" id="ARBA00023136"/>
    </source>
</evidence>
<gene>
    <name evidence="9" type="ORF">FSP39_009222</name>
</gene>
<feature type="transmembrane region" description="Helical" evidence="7">
    <location>
        <begin position="445"/>
        <end position="468"/>
    </location>
</feature>
<keyword evidence="5 7" id="KW-1133">Transmembrane helix</keyword>
<dbReference type="GO" id="GO:0016020">
    <property type="term" value="C:membrane"/>
    <property type="evidence" value="ECO:0007669"/>
    <property type="project" value="UniProtKB-SubCell"/>
</dbReference>
<comment type="caution">
    <text evidence="9">The sequence shown here is derived from an EMBL/GenBank/DDBJ whole genome shotgun (WGS) entry which is preliminary data.</text>
</comment>
<feature type="transmembrane region" description="Helical" evidence="7">
    <location>
        <begin position="480"/>
        <end position="498"/>
    </location>
</feature>
<comment type="subcellular location">
    <subcellularLocation>
        <location evidence="1">Membrane</location>
        <topology evidence="1">Multi-pass membrane protein</topology>
    </subcellularLocation>
</comment>
<evidence type="ECO:0000256" key="7">
    <source>
        <dbReference type="SAM" id="Phobius"/>
    </source>
</evidence>
<keyword evidence="4" id="KW-0769">Symport</keyword>
<feature type="transmembrane region" description="Helical" evidence="7">
    <location>
        <begin position="121"/>
        <end position="141"/>
    </location>
</feature>
<evidence type="ECO:0000313" key="10">
    <source>
        <dbReference type="Proteomes" id="UP001186944"/>
    </source>
</evidence>
<dbReference type="EMBL" id="VSWD01000003">
    <property type="protein sequence ID" value="KAK3105945.1"/>
    <property type="molecule type" value="Genomic_DNA"/>
</dbReference>
<feature type="transmembrane region" description="Helical" evidence="7">
    <location>
        <begin position="349"/>
        <end position="374"/>
    </location>
</feature>
<dbReference type="GO" id="GO:0015293">
    <property type="term" value="F:symporter activity"/>
    <property type="evidence" value="ECO:0007669"/>
    <property type="project" value="UniProtKB-KW"/>
</dbReference>
<dbReference type="InterPro" id="IPR036259">
    <property type="entry name" value="MFS_trans_sf"/>
</dbReference>
<dbReference type="SUPFAM" id="SSF103473">
    <property type="entry name" value="MFS general substrate transporter"/>
    <property type="match status" value="1"/>
</dbReference>
<organism evidence="9 10">
    <name type="scientific">Pinctada imbricata</name>
    <name type="common">Atlantic pearl-oyster</name>
    <name type="synonym">Pinctada martensii</name>
    <dbReference type="NCBI Taxonomy" id="66713"/>
    <lineage>
        <taxon>Eukaryota</taxon>
        <taxon>Metazoa</taxon>
        <taxon>Spiralia</taxon>
        <taxon>Lophotrochozoa</taxon>
        <taxon>Mollusca</taxon>
        <taxon>Bivalvia</taxon>
        <taxon>Autobranchia</taxon>
        <taxon>Pteriomorphia</taxon>
        <taxon>Pterioida</taxon>
        <taxon>Pterioidea</taxon>
        <taxon>Pteriidae</taxon>
        <taxon>Pinctada</taxon>
    </lineage>
</organism>
<dbReference type="PANTHER" id="PTHR11662:SF399">
    <property type="entry name" value="FI19708P1-RELATED"/>
    <property type="match status" value="1"/>
</dbReference>
<evidence type="ECO:0000256" key="1">
    <source>
        <dbReference type="ARBA" id="ARBA00004141"/>
    </source>
</evidence>
<feature type="domain" description="Major facilitator superfamily (MFS) profile" evidence="8">
    <location>
        <begin position="13"/>
        <end position="503"/>
    </location>
</feature>
<reference evidence="9" key="1">
    <citation type="submission" date="2019-08" db="EMBL/GenBank/DDBJ databases">
        <title>The improved chromosome-level genome for the pearl oyster Pinctada fucata martensii using PacBio sequencing and Hi-C.</title>
        <authorList>
            <person name="Zheng Z."/>
        </authorList>
    </citation>
    <scope>NUCLEOTIDE SEQUENCE</scope>
    <source>
        <strain evidence="9">ZZ-2019</strain>
        <tissue evidence="9">Adductor muscle</tissue>
    </source>
</reference>
<proteinExistence type="predicted"/>
<feature type="transmembrane region" description="Helical" evidence="7">
    <location>
        <begin position="386"/>
        <end position="406"/>
    </location>
</feature>
<dbReference type="AlphaFoldDB" id="A0AA88YUN4"/>
<dbReference type="PANTHER" id="PTHR11662">
    <property type="entry name" value="SOLUTE CARRIER FAMILY 17"/>
    <property type="match status" value="1"/>
</dbReference>
<keyword evidence="2" id="KW-0813">Transport</keyword>
<feature type="transmembrane region" description="Helical" evidence="7">
    <location>
        <begin position="305"/>
        <end position="329"/>
    </location>
</feature>
<keyword evidence="3 7" id="KW-0812">Transmembrane</keyword>
<evidence type="ECO:0000256" key="4">
    <source>
        <dbReference type="ARBA" id="ARBA00022847"/>
    </source>
</evidence>
<dbReference type="Gene3D" id="1.20.1250.20">
    <property type="entry name" value="MFS general substrate transporter like domains"/>
    <property type="match status" value="2"/>
</dbReference>
<dbReference type="InterPro" id="IPR020846">
    <property type="entry name" value="MFS_dom"/>
</dbReference>
<keyword evidence="10" id="KW-1185">Reference proteome</keyword>
<sequence length="547" mass="60685">KLVPWWTSKRVLMSLLCFVGFFFLYAQRVNLSVAIVCMVQSESPSHITTVQENTSFDVMQVNISLADGLTPRNVSYWSDDKDGLLLNVSIKSSKGPTCPISTQHEEKQRGEFSWAKDTRGLILGSFFWGYTVMQIPGGLLAERYGARIVVTFGMLTVSIFTLLTPVLARGSPYLLIVGRVIIGIGEATMYPSAQVLWAKWAPPHERSRLVGFAFGGCQLGNALAFPIAGFLCEYGFDGGWPSIFYIMGVASFIWCVLWWGVVRDTPRQMKGITDCEKEYIELSLGVHKADTQDKLRKEPKPWKSILTSLPVWAILVANSCGNYGAYMLLTQMPTYMEEVLKFDIKSNGVFSMIPYIGFWCVVIIAGTIADFLVTRKITSIERSRKICCCIGHFIPACFLVAVGYMTCHQQTMAVIFLTLSMSFCGFQMASVFINHGDIAPRYAGTIFGITNTGASIPGSIAPYVVAAITPNKSQEEWLNAFYIAAIVYCVGAVFYVGFGKGEIQKWAEEPQPELNQSELIESERNGDVENADDVFIENEAAKHQISS</sequence>
<accession>A0AA88YUN4</accession>
<feature type="transmembrane region" description="Helical" evidence="7">
    <location>
        <begin position="148"/>
        <end position="167"/>
    </location>
</feature>
<feature type="transmembrane region" description="Helical" evidence="7">
    <location>
        <begin position="173"/>
        <end position="197"/>
    </location>
</feature>
<dbReference type="Pfam" id="PF07690">
    <property type="entry name" value="MFS_1"/>
    <property type="match status" value="1"/>
</dbReference>
<feature type="transmembrane region" description="Helical" evidence="7">
    <location>
        <begin position="209"/>
        <end position="231"/>
    </location>
</feature>
<dbReference type="FunFam" id="1.20.1250.20:FF:000003">
    <property type="entry name" value="Solute carrier family 17 member 3"/>
    <property type="match status" value="1"/>
</dbReference>
<evidence type="ECO:0000313" key="9">
    <source>
        <dbReference type="EMBL" id="KAK3105945.1"/>
    </source>
</evidence>
<name>A0AA88YUN4_PINIB</name>
<evidence type="ECO:0000259" key="8">
    <source>
        <dbReference type="PROSITE" id="PS50850"/>
    </source>
</evidence>
<dbReference type="GO" id="GO:0006820">
    <property type="term" value="P:monoatomic anion transport"/>
    <property type="evidence" value="ECO:0007669"/>
    <property type="project" value="TreeGrafter"/>
</dbReference>
<feature type="transmembrane region" description="Helical" evidence="7">
    <location>
        <begin position="412"/>
        <end position="433"/>
    </location>
</feature>